<dbReference type="CDD" id="cd09019">
    <property type="entry name" value="galactose_mutarotase_like"/>
    <property type="match status" value="1"/>
</dbReference>
<dbReference type="OrthoDB" id="9779408at2"/>
<dbReference type="Pfam" id="PF01263">
    <property type="entry name" value="Aldose_epim"/>
    <property type="match status" value="1"/>
</dbReference>
<evidence type="ECO:0000256" key="6">
    <source>
        <dbReference type="ARBA" id="ARBA00023235"/>
    </source>
</evidence>
<proteinExistence type="inferred from homology"/>
<dbReference type="GO" id="GO:0004034">
    <property type="term" value="F:aldose 1-epimerase activity"/>
    <property type="evidence" value="ECO:0007669"/>
    <property type="project" value="UniProtKB-EC"/>
</dbReference>
<dbReference type="AlphaFoldDB" id="A0A1E5H508"/>
<dbReference type="PANTHER" id="PTHR10091">
    <property type="entry name" value="ALDOSE-1-EPIMERASE"/>
    <property type="match status" value="1"/>
</dbReference>
<keyword evidence="6 8" id="KW-0413">Isomerase</keyword>
<dbReference type="EMBL" id="MIJY01000002">
    <property type="protein sequence ID" value="OEG20011.1"/>
    <property type="molecule type" value="Genomic_DNA"/>
</dbReference>
<dbReference type="InterPro" id="IPR047215">
    <property type="entry name" value="Galactose_mutarotase-like"/>
</dbReference>
<dbReference type="UniPathway" id="UPA00242"/>
<comment type="similarity">
    <text evidence="3 8">Belongs to the aldose epimerase family.</text>
</comment>
<feature type="binding site" evidence="11">
    <location>
        <begin position="175"/>
        <end position="177"/>
    </location>
    <ligand>
        <name>beta-D-galactose</name>
        <dbReference type="ChEBI" id="CHEBI:27667"/>
    </ligand>
</feature>
<evidence type="ECO:0000256" key="9">
    <source>
        <dbReference type="PIRSR" id="PIRSR005096-1"/>
    </source>
</evidence>
<dbReference type="InterPro" id="IPR018052">
    <property type="entry name" value="Ald1_epimerase_CS"/>
</dbReference>
<comment type="pathway">
    <text evidence="2 8">Carbohydrate metabolism; hexose metabolism.</text>
</comment>
<evidence type="ECO:0000256" key="8">
    <source>
        <dbReference type="PIRNR" id="PIRNR005096"/>
    </source>
</evidence>
<dbReference type="NCBIfam" id="NF008277">
    <property type="entry name" value="PRK11055.1"/>
    <property type="match status" value="1"/>
</dbReference>
<dbReference type="InterPro" id="IPR008183">
    <property type="entry name" value="Aldose_1/G6P_1-epimerase"/>
</dbReference>
<evidence type="ECO:0000256" key="10">
    <source>
        <dbReference type="PIRSR" id="PIRSR005096-2"/>
    </source>
</evidence>
<dbReference type="PIRSF" id="PIRSF005096">
    <property type="entry name" value="GALM"/>
    <property type="match status" value="1"/>
</dbReference>
<evidence type="ECO:0000256" key="3">
    <source>
        <dbReference type="ARBA" id="ARBA00006206"/>
    </source>
</evidence>
<gene>
    <name evidence="12" type="ORF">BCR25_14240</name>
</gene>
<feature type="active site" description="Proton acceptor" evidence="9">
    <location>
        <position position="310"/>
    </location>
</feature>
<organism evidence="12 13">
    <name type="scientific">Enterococcus termitis</name>
    <dbReference type="NCBI Taxonomy" id="332950"/>
    <lineage>
        <taxon>Bacteria</taxon>
        <taxon>Bacillati</taxon>
        <taxon>Bacillota</taxon>
        <taxon>Bacilli</taxon>
        <taxon>Lactobacillales</taxon>
        <taxon>Enterococcaceae</taxon>
        <taxon>Enterococcus</taxon>
    </lineage>
</organism>
<evidence type="ECO:0000313" key="13">
    <source>
        <dbReference type="Proteomes" id="UP000095094"/>
    </source>
</evidence>
<dbReference type="GO" id="GO:0006006">
    <property type="term" value="P:glucose metabolic process"/>
    <property type="evidence" value="ECO:0007669"/>
    <property type="project" value="TreeGrafter"/>
</dbReference>
<dbReference type="Gene3D" id="2.70.98.10">
    <property type="match status" value="1"/>
</dbReference>
<dbReference type="InterPro" id="IPR015443">
    <property type="entry name" value="Aldose_1-epimerase"/>
</dbReference>
<protein>
    <recommendedName>
        <fullName evidence="5 8">Aldose 1-epimerase</fullName>
        <ecNumber evidence="4 8">5.1.3.3</ecNumber>
    </recommendedName>
</protein>
<comment type="catalytic activity">
    <reaction evidence="1 8">
        <text>alpha-D-glucose = beta-D-glucose</text>
        <dbReference type="Rhea" id="RHEA:10264"/>
        <dbReference type="ChEBI" id="CHEBI:15903"/>
        <dbReference type="ChEBI" id="CHEBI:17925"/>
        <dbReference type="EC" id="5.1.3.3"/>
    </reaction>
</comment>
<dbReference type="InterPro" id="IPR014718">
    <property type="entry name" value="GH-type_carb-bd"/>
</dbReference>
<dbReference type="SUPFAM" id="SSF74650">
    <property type="entry name" value="Galactose mutarotase-like"/>
    <property type="match status" value="1"/>
</dbReference>
<keyword evidence="7 8" id="KW-0119">Carbohydrate metabolism</keyword>
<dbReference type="InterPro" id="IPR011013">
    <property type="entry name" value="Gal_mutarotase_sf_dom"/>
</dbReference>
<dbReference type="GO" id="GO:0033499">
    <property type="term" value="P:galactose catabolic process via UDP-galactose, Leloir pathway"/>
    <property type="evidence" value="ECO:0007669"/>
    <property type="project" value="TreeGrafter"/>
</dbReference>
<reference evidence="13" key="1">
    <citation type="submission" date="2016-09" db="EMBL/GenBank/DDBJ databases">
        <authorList>
            <person name="Gulvik C.A."/>
        </authorList>
    </citation>
    <scope>NUCLEOTIDE SEQUENCE [LARGE SCALE GENOMIC DNA]</scope>
    <source>
        <strain evidence="13">LMG 8895</strain>
    </source>
</reference>
<dbReference type="GO" id="GO:0030246">
    <property type="term" value="F:carbohydrate binding"/>
    <property type="evidence" value="ECO:0007669"/>
    <property type="project" value="InterPro"/>
</dbReference>
<evidence type="ECO:0000256" key="5">
    <source>
        <dbReference type="ARBA" id="ARBA00014165"/>
    </source>
</evidence>
<dbReference type="PROSITE" id="PS00545">
    <property type="entry name" value="ALDOSE_1_EPIMERASE"/>
    <property type="match status" value="1"/>
</dbReference>
<feature type="binding site" evidence="10">
    <location>
        <position position="247"/>
    </location>
    <ligand>
        <name>beta-D-galactose</name>
        <dbReference type="ChEBI" id="CHEBI:27667"/>
    </ligand>
</feature>
<sequence>MKIQQKAFGKGSTLYTLQNKNGLVLEVTNFGARIVRLSVPTTKGQKNIVLGFDSAEEYAEKDLYFGATIGRVAGRIKKGTFSIDEQEYQLEVDPIYGNVLHGGASSFEERLWSARVVAEEKSSSVIFTYVSPAGENGFPGRLTVSVQYTLNALNEWSVAYSAVTDQPTLFNPTNHVYFNLSGDAATSIAEHELFIDADHFAVVAEDTTATGEIRSVSGTPFDFRRSQKIKQVFETSYQQNLLVDGLDHPFLFNKTRKDRPNAILSYPETGISVELYTDQPAVVIFTGQFGSAGPVVSGGKMINHGGITLETQVSPGAVEFDELGSIILRPEEVFKSKTIYKICMNADG</sequence>
<dbReference type="GO" id="GO:0005737">
    <property type="term" value="C:cytoplasm"/>
    <property type="evidence" value="ECO:0007669"/>
    <property type="project" value="TreeGrafter"/>
</dbReference>
<evidence type="ECO:0000256" key="1">
    <source>
        <dbReference type="ARBA" id="ARBA00001614"/>
    </source>
</evidence>
<keyword evidence="13" id="KW-1185">Reference proteome</keyword>
<accession>A0A1E5H508</accession>
<dbReference type="EC" id="5.1.3.3" evidence="4 8"/>
<dbReference type="PANTHER" id="PTHR10091:SF0">
    <property type="entry name" value="GALACTOSE MUTAROTASE"/>
    <property type="match status" value="1"/>
</dbReference>
<evidence type="ECO:0000256" key="4">
    <source>
        <dbReference type="ARBA" id="ARBA00013185"/>
    </source>
</evidence>
<evidence type="ECO:0000256" key="7">
    <source>
        <dbReference type="ARBA" id="ARBA00023277"/>
    </source>
</evidence>
<feature type="active site" description="Proton donor" evidence="9">
    <location>
        <position position="175"/>
    </location>
</feature>
<comment type="caution">
    <text evidence="12">The sequence shown here is derived from an EMBL/GenBank/DDBJ whole genome shotgun (WGS) entry which is preliminary data.</text>
</comment>
<evidence type="ECO:0000256" key="11">
    <source>
        <dbReference type="PIRSR" id="PIRSR005096-3"/>
    </source>
</evidence>
<dbReference type="Proteomes" id="UP000095094">
    <property type="component" value="Unassembled WGS sequence"/>
</dbReference>
<name>A0A1E5H508_9ENTE</name>
<evidence type="ECO:0000313" key="12">
    <source>
        <dbReference type="EMBL" id="OEG20011.1"/>
    </source>
</evidence>
<evidence type="ECO:0000256" key="2">
    <source>
        <dbReference type="ARBA" id="ARBA00005028"/>
    </source>
</evidence>